<keyword evidence="1" id="KW-0812">Transmembrane</keyword>
<reference evidence="4" key="1">
    <citation type="submission" date="2023-07" db="EMBL/GenBank/DDBJ databases">
        <title>30 novel species of actinomycetes from the DSMZ collection.</title>
        <authorList>
            <person name="Nouioui I."/>
        </authorList>
    </citation>
    <scope>NUCLEOTIDE SEQUENCE [LARGE SCALE GENOMIC DNA]</scope>
    <source>
        <strain evidence="4">DSM 41636</strain>
    </source>
</reference>
<feature type="transmembrane region" description="Helical" evidence="1">
    <location>
        <begin position="68"/>
        <end position="87"/>
    </location>
</feature>
<keyword evidence="1" id="KW-1133">Transmembrane helix</keyword>
<dbReference type="RefSeq" id="WP_311643962.1">
    <property type="nucleotide sequence ID" value="NZ_JAVRFA010000012.1"/>
</dbReference>
<accession>A0ABU2PVD8</accession>
<proteinExistence type="predicted"/>
<feature type="transmembrane region" description="Helical" evidence="1">
    <location>
        <begin position="94"/>
        <end position="110"/>
    </location>
</feature>
<gene>
    <name evidence="3" type="ORF">RM705_13130</name>
</gene>
<feature type="transmembrane region" description="Helical" evidence="1">
    <location>
        <begin position="25"/>
        <end position="48"/>
    </location>
</feature>
<organism evidence="3 4">
    <name type="scientific">Streptomyces edwardsiae</name>
    <dbReference type="NCBI Taxonomy" id="3075527"/>
    <lineage>
        <taxon>Bacteria</taxon>
        <taxon>Bacillati</taxon>
        <taxon>Actinomycetota</taxon>
        <taxon>Actinomycetes</taxon>
        <taxon>Kitasatosporales</taxon>
        <taxon>Streptomycetaceae</taxon>
        <taxon>Streptomyces</taxon>
    </lineage>
</organism>
<protein>
    <recommendedName>
        <fullName evidence="2">DUF7144 domain-containing protein</fullName>
    </recommendedName>
</protein>
<keyword evidence="1" id="KW-0472">Membrane</keyword>
<feature type="domain" description="DUF7144" evidence="2">
    <location>
        <begin position="26"/>
        <end position="134"/>
    </location>
</feature>
<evidence type="ECO:0000313" key="4">
    <source>
        <dbReference type="Proteomes" id="UP001183881"/>
    </source>
</evidence>
<evidence type="ECO:0000256" key="1">
    <source>
        <dbReference type="SAM" id="Phobius"/>
    </source>
</evidence>
<dbReference type="Proteomes" id="UP001183881">
    <property type="component" value="Unassembled WGS sequence"/>
</dbReference>
<comment type="caution">
    <text evidence="3">The sequence shown here is derived from an EMBL/GenBank/DDBJ whole genome shotgun (WGS) entry which is preliminary data.</text>
</comment>
<dbReference type="InterPro" id="IPR055568">
    <property type="entry name" value="DUF7144"/>
</dbReference>
<dbReference type="EMBL" id="JAVRFA010000012">
    <property type="protein sequence ID" value="MDT0395629.1"/>
    <property type="molecule type" value="Genomic_DNA"/>
</dbReference>
<evidence type="ECO:0000313" key="3">
    <source>
        <dbReference type="EMBL" id="MDT0395629.1"/>
    </source>
</evidence>
<evidence type="ECO:0000259" key="2">
    <source>
        <dbReference type="Pfam" id="PF23636"/>
    </source>
</evidence>
<keyword evidence="4" id="KW-1185">Reference proteome</keyword>
<sequence length="143" mass="15006">MADTPGAVPRAPAGSGTTDWAMGPYLFAGLALELSGSLSILMGVTGIAQDTIFSAPRYVYRFDLTAWGWLHLALGIALVAAGLGVLLGRSWGRGAGLALGAASLITQFMFVPYYPLWSISLMVLDLLAIWTLARFSAQEPSGA</sequence>
<name>A0ABU2PVD8_9ACTN</name>
<dbReference type="Pfam" id="PF23636">
    <property type="entry name" value="DUF7144"/>
    <property type="match status" value="1"/>
</dbReference>